<gene>
    <name evidence="1" type="ORF">DX873_15395</name>
</gene>
<evidence type="ECO:0000313" key="2">
    <source>
        <dbReference type="Proteomes" id="UP000261828"/>
    </source>
</evidence>
<dbReference type="AlphaFoldDB" id="A0A371JMT4"/>
<organism evidence="1 2">
    <name type="scientific">Flagellimonas nanhaiensis</name>
    <dbReference type="NCBI Taxonomy" id="2292706"/>
    <lineage>
        <taxon>Bacteria</taxon>
        <taxon>Pseudomonadati</taxon>
        <taxon>Bacteroidota</taxon>
        <taxon>Flavobacteriia</taxon>
        <taxon>Flavobacteriales</taxon>
        <taxon>Flavobacteriaceae</taxon>
        <taxon>Flagellimonas</taxon>
    </lineage>
</organism>
<dbReference type="OrthoDB" id="796579at2"/>
<protein>
    <recommendedName>
        <fullName evidence="3">DUF4747 family protein</fullName>
    </recommendedName>
</protein>
<proteinExistence type="predicted"/>
<reference evidence="1 2" key="1">
    <citation type="submission" date="2018-08" db="EMBL/GenBank/DDBJ databases">
        <title>Muricauda nanhaiensis sp. nov., isolated from seawater of the South China Sea.</title>
        <authorList>
            <person name="Dang Y."/>
        </authorList>
    </citation>
    <scope>NUCLEOTIDE SEQUENCE [LARGE SCALE GENOMIC DNA]</scope>
    <source>
        <strain evidence="1 2">SM1704</strain>
    </source>
</reference>
<comment type="caution">
    <text evidence="1">The sequence shown here is derived from an EMBL/GenBank/DDBJ whole genome shotgun (WGS) entry which is preliminary data.</text>
</comment>
<dbReference type="Proteomes" id="UP000261828">
    <property type="component" value="Unassembled WGS sequence"/>
</dbReference>
<evidence type="ECO:0000313" key="1">
    <source>
        <dbReference type="EMBL" id="RDY58387.1"/>
    </source>
</evidence>
<keyword evidence="2" id="KW-1185">Reference proteome</keyword>
<accession>A0A371JMT4</accession>
<sequence>MAENLDVKFHIFDLEFQPYKEQSGTLGSFNILKSCIRKINDERTQNRRFLIIDRHETRDKAESRKLFVSSASYSHTDKMFKCRINLLRDKAPSFLDKEKLTISSTIDLKNKELVETTNFYIDMDKLNEPTVICEYNNLGPKISDIEYYFRTISSRKHLIISKACKAKIHMEKSVEQVIDSMQNVFRFKFKARPENLPSLYRDINDAFITNMQSLVNTVDPKTIRVDLSFRDQGGKKLVSETNYKMVSTSKKILNAVLNNTKVVEDIDDFFLEYEDSNGESNDFSLIRGKVSLDSNCPLKDGKKGLLDTRFLFEDIKKKYLAYKAEKRN</sequence>
<dbReference type="EMBL" id="QTJX01000004">
    <property type="protein sequence ID" value="RDY58387.1"/>
    <property type="molecule type" value="Genomic_DNA"/>
</dbReference>
<name>A0A371JMT4_9FLAO</name>
<evidence type="ECO:0008006" key="3">
    <source>
        <dbReference type="Google" id="ProtNLM"/>
    </source>
</evidence>
<dbReference type="RefSeq" id="WP_116185389.1">
    <property type="nucleotide sequence ID" value="NZ_QTJX01000004.1"/>
</dbReference>